<dbReference type="Proteomes" id="UP000180235">
    <property type="component" value="Chromosome"/>
</dbReference>
<dbReference type="InterPro" id="IPR029052">
    <property type="entry name" value="Metallo-depent_PP-like"/>
</dbReference>
<name>A0A1J0AEP2_9CYAN</name>
<dbReference type="Pfam" id="PF00149">
    <property type="entry name" value="Metallophos"/>
    <property type="match status" value="1"/>
</dbReference>
<dbReference type="KEGG" id="glt:GlitD10_2037"/>
<gene>
    <name evidence="6" type="primary">icc</name>
    <name evidence="6" type="ORF">GlitD10_2037</name>
</gene>
<dbReference type="GO" id="GO:0046872">
    <property type="term" value="F:metal ion binding"/>
    <property type="evidence" value="ECO:0007669"/>
    <property type="project" value="UniProtKB-KW"/>
</dbReference>
<dbReference type="RefSeq" id="WP_071454812.1">
    <property type="nucleotide sequence ID" value="NZ_CP017675.1"/>
</dbReference>
<keyword evidence="7" id="KW-1185">Reference proteome</keyword>
<dbReference type="Gene3D" id="3.60.21.10">
    <property type="match status" value="1"/>
</dbReference>
<dbReference type="AlphaFoldDB" id="A0A1J0AEP2"/>
<dbReference type="PANTHER" id="PTHR42988:SF2">
    <property type="entry name" value="CYCLIC NUCLEOTIDE PHOSPHODIESTERASE CBUA0032-RELATED"/>
    <property type="match status" value="1"/>
</dbReference>
<comment type="similarity">
    <text evidence="4">Belongs to the cyclic nucleotide phosphodiesterase class-III family.</text>
</comment>
<dbReference type="InterPro" id="IPR050884">
    <property type="entry name" value="CNP_phosphodiesterase-III"/>
</dbReference>
<evidence type="ECO:0000259" key="5">
    <source>
        <dbReference type="Pfam" id="PF00149"/>
    </source>
</evidence>
<keyword evidence="2" id="KW-0378">Hydrolase</keyword>
<dbReference type="CDD" id="cd07402">
    <property type="entry name" value="MPP_GpdQ"/>
    <property type="match status" value="1"/>
</dbReference>
<keyword evidence="3" id="KW-0408">Iron</keyword>
<dbReference type="EMBL" id="CP017675">
    <property type="protein sequence ID" value="APB34363.1"/>
    <property type="molecule type" value="Genomic_DNA"/>
</dbReference>
<dbReference type="PANTHER" id="PTHR42988">
    <property type="entry name" value="PHOSPHOHYDROLASE"/>
    <property type="match status" value="1"/>
</dbReference>
<accession>A0A1J0AEP2</accession>
<reference evidence="6 7" key="1">
    <citation type="submission" date="2016-10" db="EMBL/GenBank/DDBJ databases">
        <title>Description of Gloeomargarita lithophora gen. nov., sp. nov., a thylakoid-bearing basal-branching cyanobacterium with intracellular carbonates, and proposal for Gloeomargaritales ord. nov.</title>
        <authorList>
            <person name="Moreira D."/>
            <person name="Tavera R."/>
            <person name="Benzerara K."/>
            <person name="Skouri-Panet F."/>
            <person name="Couradeau E."/>
            <person name="Gerard E."/>
            <person name="Loussert C."/>
            <person name="Novelo E."/>
            <person name="Zivanovic Y."/>
            <person name="Lopez-Garcia P."/>
        </authorList>
    </citation>
    <scope>NUCLEOTIDE SEQUENCE [LARGE SCALE GENOMIC DNA]</scope>
    <source>
        <strain evidence="6 7">D10</strain>
    </source>
</reference>
<dbReference type="STRING" id="1188229.GlitD10_2037"/>
<protein>
    <submittedName>
        <fullName evidence="6">Metallophosphoesterase</fullName>
    </submittedName>
</protein>
<evidence type="ECO:0000313" key="6">
    <source>
        <dbReference type="EMBL" id="APB34363.1"/>
    </source>
</evidence>
<dbReference type="InterPro" id="IPR026575">
    <property type="entry name" value="GpdQ/CpdA-like"/>
</dbReference>
<evidence type="ECO:0000256" key="4">
    <source>
        <dbReference type="ARBA" id="ARBA00025742"/>
    </source>
</evidence>
<dbReference type="GO" id="GO:0004112">
    <property type="term" value="F:cyclic-nucleotide phosphodiesterase activity"/>
    <property type="evidence" value="ECO:0007669"/>
    <property type="project" value="InterPro"/>
</dbReference>
<dbReference type="NCBIfam" id="NF008359">
    <property type="entry name" value="PRK11148.1"/>
    <property type="match status" value="1"/>
</dbReference>
<dbReference type="InterPro" id="IPR004843">
    <property type="entry name" value="Calcineurin-like_PHP"/>
</dbReference>
<evidence type="ECO:0000256" key="3">
    <source>
        <dbReference type="ARBA" id="ARBA00023004"/>
    </source>
</evidence>
<organism evidence="6 7">
    <name type="scientific">Gloeomargarita lithophora Alchichica-D10</name>
    <dbReference type="NCBI Taxonomy" id="1188229"/>
    <lineage>
        <taxon>Bacteria</taxon>
        <taxon>Bacillati</taxon>
        <taxon>Cyanobacteriota</taxon>
        <taxon>Cyanophyceae</taxon>
        <taxon>Gloeomargaritales</taxon>
        <taxon>Gloeomargaritaceae</taxon>
        <taxon>Gloeomargarita</taxon>
    </lineage>
</organism>
<proteinExistence type="inferred from homology"/>
<evidence type="ECO:0000256" key="1">
    <source>
        <dbReference type="ARBA" id="ARBA00022723"/>
    </source>
</evidence>
<sequence>MHQSLRVVQITDTHLFADPHQALLGCPTWATLTKVLTQVQRYQPDVLLLTGDLSQDETPASYQHLVDLLQPLPCPIYWTGGNHDCRDTLAQVLTAGGVRPEKTWHQGGWQFILLNSAVPGAVGGQLAATEINHLEHNLRQGHQPTLVALHHPLLPVGSPWLDDSSVANPERLWQVLDSHPQIKLVLCGHVHQERQWQRRGVTYYSSPSTCIQFAPQAQNFTLDTAFPGFRWLELDPQGTFRSGVSRIPCKWVLDAQATGY</sequence>
<dbReference type="OrthoDB" id="651281at2"/>
<dbReference type="SUPFAM" id="SSF56300">
    <property type="entry name" value="Metallo-dependent phosphatases"/>
    <property type="match status" value="1"/>
</dbReference>
<feature type="domain" description="Calcineurin-like phosphoesterase" evidence="5">
    <location>
        <begin position="5"/>
        <end position="192"/>
    </location>
</feature>
<keyword evidence="1" id="KW-0479">Metal-binding</keyword>
<evidence type="ECO:0000256" key="2">
    <source>
        <dbReference type="ARBA" id="ARBA00022801"/>
    </source>
</evidence>
<evidence type="ECO:0000313" key="7">
    <source>
        <dbReference type="Proteomes" id="UP000180235"/>
    </source>
</evidence>